<evidence type="ECO:0000256" key="4">
    <source>
        <dbReference type="SAM" id="MobiDB-lite"/>
    </source>
</evidence>
<dbReference type="RefSeq" id="WP_095509005.1">
    <property type="nucleotide sequence ID" value="NZ_MQWD01000001.1"/>
</dbReference>
<dbReference type="AlphaFoldDB" id="A0A271IVX8"/>
<evidence type="ECO:0000256" key="1">
    <source>
        <dbReference type="ARBA" id="ARBA00008061"/>
    </source>
</evidence>
<dbReference type="Gene3D" id="2.60.40.1180">
    <property type="entry name" value="Golgi alpha-mannosidase II"/>
    <property type="match status" value="1"/>
</dbReference>
<feature type="domain" description="Glycosyl hydrolase family 13 catalytic" evidence="5">
    <location>
        <begin position="15"/>
        <end position="401"/>
    </location>
</feature>
<keyword evidence="3" id="KW-0326">Glycosidase</keyword>
<sequence length="533" mass="59678">MTEARPWWQTGVIYQVYPRSFQDSDGDGVGDLEGVRQRLDYLVWLGVDALWLSPFYPSPMADFGYDVADYCGVDPLFGDLDAFDRLVADAHARGLRLILDWVPNHSSDRHPWFEESRRSRDSPKRDWYVWRDLGPDGALPNNWLSAFGGPAWTLDEATGQVYLHSFLKEQPDLNWRSPALREAMLDTLRFWMARGVDGFRIDVAHHVLKDPALRDNPPNPAPSGGHKPASLYDAQLHVHDKDHPDAHALYREVRTVVDGFDDRERVTLGEIHLPNALDRWAAYYGGPDLDEIHMPLNFGLLDVEWSADGLRRHVEAVEAAVPEGAWPNYVLGNHDERRLATRLGPERARLAALLLLTLRGTPTLYYGDELGVPDVAVPADRIRDPMGLRSGIPALGRDSGRTPMAWDASPSAGFSTAPPDTLWLPLHAEAERLNVSVQRDDPESLLSLYRSLLALRRRRPALYAGRYTALGETPASVFAFERQSGTDRVVVVLNLGDAPMPFTSDRRILSTHPVPSRNGGLRPWEGLVVEGAP</sequence>
<dbReference type="InterPro" id="IPR045857">
    <property type="entry name" value="O16G_dom_2"/>
</dbReference>
<comment type="caution">
    <text evidence="6">The sequence shown here is derived from an EMBL/GenBank/DDBJ whole genome shotgun (WGS) entry which is preliminary data.</text>
</comment>
<reference evidence="6 7" key="1">
    <citation type="submission" date="2016-11" db="EMBL/GenBank/DDBJ databases">
        <title>Study of marine rhodopsin-containing bacteria.</title>
        <authorList>
            <person name="Yoshizawa S."/>
            <person name="Kumagai Y."/>
            <person name="Kogure K."/>
        </authorList>
    </citation>
    <scope>NUCLEOTIDE SEQUENCE [LARGE SCALE GENOMIC DNA]</scope>
    <source>
        <strain evidence="6 7">SAORIC-28</strain>
    </source>
</reference>
<comment type="similarity">
    <text evidence="1">Belongs to the glycosyl hydrolase 13 family.</text>
</comment>
<dbReference type="OrthoDB" id="9806009at2"/>
<dbReference type="InterPro" id="IPR006047">
    <property type="entry name" value="GH13_cat_dom"/>
</dbReference>
<dbReference type="Gene3D" id="3.20.20.80">
    <property type="entry name" value="Glycosidases"/>
    <property type="match status" value="1"/>
</dbReference>
<evidence type="ECO:0000256" key="2">
    <source>
        <dbReference type="ARBA" id="ARBA00022801"/>
    </source>
</evidence>
<keyword evidence="7" id="KW-1185">Reference proteome</keyword>
<dbReference type="FunFam" id="3.90.400.10:FF:000002">
    <property type="entry name" value="Sucrose isomerase"/>
    <property type="match status" value="1"/>
</dbReference>
<protein>
    <submittedName>
        <fullName evidence="6">Alpha-amylase</fullName>
    </submittedName>
</protein>
<dbReference type="GO" id="GO:0009313">
    <property type="term" value="P:oligosaccharide catabolic process"/>
    <property type="evidence" value="ECO:0007669"/>
    <property type="project" value="TreeGrafter"/>
</dbReference>
<evidence type="ECO:0000259" key="5">
    <source>
        <dbReference type="SMART" id="SM00642"/>
    </source>
</evidence>
<dbReference type="PANTHER" id="PTHR10357">
    <property type="entry name" value="ALPHA-AMYLASE FAMILY MEMBER"/>
    <property type="match status" value="1"/>
</dbReference>
<evidence type="ECO:0000313" key="7">
    <source>
        <dbReference type="Proteomes" id="UP000216339"/>
    </source>
</evidence>
<proteinExistence type="inferred from homology"/>
<evidence type="ECO:0000256" key="3">
    <source>
        <dbReference type="ARBA" id="ARBA00023295"/>
    </source>
</evidence>
<dbReference type="GO" id="GO:0004556">
    <property type="term" value="F:alpha-amylase activity"/>
    <property type="evidence" value="ECO:0007669"/>
    <property type="project" value="TreeGrafter"/>
</dbReference>
<dbReference type="InterPro" id="IPR017853">
    <property type="entry name" value="GH"/>
</dbReference>
<accession>A0A271IVX8</accession>
<dbReference type="Pfam" id="PF00128">
    <property type="entry name" value="Alpha-amylase"/>
    <property type="match status" value="1"/>
</dbReference>
<dbReference type="PANTHER" id="PTHR10357:SF179">
    <property type="entry name" value="NEUTRAL AND BASIC AMINO ACID TRANSPORT PROTEIN RBAT"/>
    <property type="match status" value="1"/>
</dbReference>
<keyword evidence="2" id="KW-0378">Hydrolase</keyword>
<dbReference type="Gene3D" id="3.90.400.10">
    <property type="entry name" value="Oligo-1,6-glucosidase, Domain 2"/>
    <property type="match status" value="1"/>
</dbReference>
<feature type="region of interest" description="Disordered" evidence="4">
    <location>
        <begin position="210"/>
        <end position="229"/>
    </location>
</feature>
<name>A0A271IVX8_9BACT</name>
<dbReference type="SUPFAM" id="SSF51445">
    <property type="entry name" value="(Trans)glycosidases"/>
    <property type="match status" value="1"/>
</dbReference>
<organism evidence="6 7">
    <name type="scientific">Rubrivirga marina</name>
    <dbReference type="NCBI Taxonomy" id="1196024"/>
    <lineage>
        <taxon>Bacteria</taxon>
        <taxon>Pseudomonadati</taxon>
        <taxon>Rhodothermota</taxon>
        <taxon>Rhodothermia</taxon>
        <taxon>Rhodothermales</taxon>
        <taxon>Rubricoccaceae</taxon>
        <taxon>Rubrivirga</taxon>
    </lineage>
</organism>
<dbReference type="SMART" id="SM00642">
    <property type="entry name" value="Aamy"/>
    <property type="match status" value="1"/>
</dbReference>
<dbReference type="EMBL" id="MQWD01000001">
    <property type="protein sequence ID" value="PAP75373.1"/>
    <property type="molecule type" value="Genomic_DNA"/>
</dbReference>
<dbReference type="InterPro" id="IPR013780">
    <property type="entry name" value="Glyco_hydro_b"/>
</dbReference>
<dbReference type="SUPFAM" id="SSF51011">
    <property type="entry name" value="Glycosyl hydrolase domain"/>
    <property type="match status" value="1"/>
</dbReference>
<evidence type="ECO:0000313" key="6">
    <source>
        <dbReference type="EMBL" id="PAP75373.1"/>
    </source>
</evidence>
<gene>
    <name evidence="6" type="ORF">BSZ37_02390</name>
</gene>
<dbReference type="Proteomes" id="UP000216339">
    <property type="component" value="Unassembled WGS sequence"/>
</dbReference>